<comment type="caution">
    <text evidence="6">The sequence shown here is derived from an EMBL/GenBank/DDBJ whole genome shotgun (WGS) entry which is preliminary data.</text>
</comment>
<dbReference type="InterPro" id="IPR001647">
    <property type="entry name" value="HTH_TetR"/>
</dbReference>
<feature type="DNA-binding region" description="H-T-H motif" evidence="4">
    <location>
        <begin position="36"/>
        <end position="55"/>
    </location>
</feature>
<evidence type="ECO:0000256" key="4">
    <source>
        <dbReference type="PROSITE-ProRule" id="PRU00335"/>
    </source>
</evidence>
<keyword evidence="3" id="KW-0804">Transcription</keyword>
<keyword evidence="7" id="KW-1185">Reference proteome</keyword>
<name>A0ABV5ZRP8_9PSEU</name>
<evidence type="ECO:0000313" key="7">
    <source>
        <dbReference type="Proteomes" id="UP001589693"/>
    </source>
</evidence>
<evidence type="ECO:0000259" key="5">
    <source>
        <dbReference type="PROSITE" id="PS50977"/>
    </source>
</evidence>
<dbReference type="InterPro" id="IPR050109">
    <property type="entry name" value="HTH-type_TetR-like_transc_reg"/>
</dbReference>
<dbReference type="PRINTS" id="PR00455">
    <property type="entry name" value="HTHTETR"/>
</dbReference>
<accession>A0ABV5ZRP8</accession>
<dbReference type="SUPFAM" id="SSF48498">
    <property type="entry name" value="Tetracyclin repressor-like, C-terminal domain"/>
    <property type="match status" value="1"/>
</dbReference>
<dbReference type="InterPro" id="IPR036271">
    <property type="entry name" value="Tet_transcr_reg_TetR-rel_C_sf"/>
</dbReference>
<dbReference type="PROSITE" id="PS01081">
    <property type="entry name" value="HTH_TETR_1"/>
    <property type="match status" value="1"/>
</dbReference>
<feature type="domain" description="HTH tetR-type" evidence="5">
    <location>
        <begin position="14"/>
        <end position="73"/>
    </location>
</feature>
<dbReference type="SUPFAM" id="SSF46689">
    <property type="entry name" value="Homeodomain-like"/>
    <property type="match status" value="1"/>
</dbReference>
<evidence type="ECO:0000256" key="1">
    <source>
        <dbReference type="ARBA" id="ARBA00023015"/>
    </source>
</evidence>
<dbReference type="PANTHER" id="PTHR30055">
    <property type="entry name" value="HTH-TYPE TRANSCRIPTIONAL REGULATOR RUTR"/>
    <property type="match status" value="1"/>
</dbReference>
<protein>
    <submittedName>
        <fullName evidence="6">TetR/AcrR family transcriptional regulator</fullName>
    </submittedName>
</protein>
<proteinExistence type="predicted"/>
<sequence length="201" mass="22134">MNAPGQRPLRADALRNAERLVIAARQAFADDGPEVSLEEIARRAGVGVATLYRRFPSKDDLVAAVLLWRYDERVAPVLEAALVDPDPWRGVVSSLEAAMSLACEEQCTFLAAKSMSNLADGIQDRYFADFTKIVARAQAAGLLRKDLTPEDLPPVAYMLVGVLHVVRAPEWDWRRYLTLLLDGLRPAGATELPALRRPGQT</sequence>
<dbReference type="PANTHER" id="PTHR30055:SF234">
    <property type="entry name" value="HTH-TYPE TRANSCRIPTIONAL REGULATOR BETI"/>
    <property type="match status" value="1"/>
</dbReference>
<dbReference type="Gene3D" id="1.10.357.10">
    <property type="entry name" value="Tetracycline Repressor, domain 2"/>
    <property type="match status" value="1"/>
</dbReference>
<dbReference type="Proteomes" id="UP001589693">
    <property type="component" value="Unassembled WGS sequence"/>
</dbReference>
<evidence type="ECO:0000313" key="6">
    <source>
        <dbReference type="EMBL" id="MFB9903565.1"/>
    </source>
</evidence>
<dbReference type="InterPro" id="IPR009057">
    <property type="entry name" value="Homeodomain-like_sf"/>
</dbReference>
<evidence type="ECO:0000256" key="3">
    <source>
        <dbReference type="ARBA" id="ARBA00023163"/>
    </source>
</evidence>
<dbReference type="RefSeq" id="WP_377850706.1">
    <property type="nucleotide sequence ID" value="NZ_JBHLZU010000005.1"/>
</dbReference>
<gene>
    <name evidence="6" type="ORF">ACFFQA_06405</name>
</gene>
<keyword evidence="2 4" id="KW-0238">DNA-binding</keyword>
<dbReference type="EMBL" id="JBHLZU010000005">
    <property type="protein sequence ID" value="MFB9903565.1"/>
    <property type="molecule type" value="Genomic_DNA"/>
</dbReference>
<evidence type="ECO:0000256" key="2">
    <source>
        <dbReference type="ARBA" id="ARBA00023125"/>
    </source>
</evidence>
<dbReference type="PROSITE" id="PS50977">
    <property type="entry name" value="HTH_TETR_2"/>
    <property type="match status" value="1"/>
</dbReference>
<organism evidence="6 7">
    <name type="scientific">Allokutzneria oryzae</name>
    <dbReference type="NCBI Taxonomy" id="1378989"/>
    <lineage>
        <taxon>Bacteria</taxon>
        <taxon>Bacillati</taxon>
        <taxon>Actinomycetota</taxon>
        <taxon>Actinomycetes</taxon>
        <taxon>Pseudonocardiales</taxon>
        <taxon>Pseudonocardiaceae</taxon>
        <taxon>Allokutzneria</taxon>
    </lineage>
</organism>
<dbReference type="InterPro" id="IPR023772">
    <property type="entry name" value="DNA-bd_HTH_TetR-type_CS"/>
</dbReference>
<keyword evidence="1" id="KW-0805">Transcription regulation</keyword>
<dbReference type="Pfam" id="PF00440">
    <property type="entry name" value="TetR_N"/>
    <property type="match status" value="1"/>
</dbReference>
<reference evidence="6 7" key="1">
    <citation type="submission" date="2024-09" db="EMBL/GenBank/DDBJ databases">
        <authorList>
            <person name="Sun Q."/>
            <person name="Mori K."/>
        </authorList>
    </citation>
    <scope>NUCLEOTIDE SEQUENCE [LARGE SCALE GENOMIC DNA]</scope>
    <source>
        <strain evidence="6 7">TBRC 7907</strain>
    </source>
</reference>